<evidence type="ECO:0000313" key="2">
    <source>
        <dbReference type="EMBL" id="GBP00644.1"/>
    </source>
</evidence>
<comment type="caution">
    <text evidence="2">The sequence shown here is derived from an EMBL/GenBank/DDBJ whole genome shotgun (WGS) entry which is preliminary data.</text>
</comment>
<dbReference type="OrthoDB" id="6270329at2759"/>
<gene>
    <name evidence="2" type="primary">tey</name>
    <name evidence="2" type="ORF">EVAR_72296_1</name>
</gene>
<keyword evidence="3" id="KW-1185">Reference proteome</keyword>
<sequence>MKNLQRPAPHLAAVSAAAAAAVASIASSRAATSATTSHLHHHPHPHPHHAHHLSSLAAHHHHHHPNSSLLAAANMTHNLGLAAHAGLRPSPGHVPDICRPSNAYEIIKIALESKCTNESMAICISWKICSGNSCPICTKRKYAIETGKMPPDDEGHKIPEEIETVDVESCNDDVPDSGSEMHQQQQQHANANACTYARFKR</sequence>
<feature type="compositionally biased region" description="Low complexity" evidence="1">
    <location>
        <begin position="182"/>
        <end position="193"/>
    </location>
</feature>
<accession>A0A4C1SF28</accession>
<protein>
    <submittedName>
        <fullName evidence="2">Protein Teyrha-meyrha</fullName>
    </submittedName>
</protein>
<dbReference type="EMBL" id="BGZK01006784">
    <property type="protein sequence ID" value="GBP00644.1"/>
    <property type="molecule type" value="Genomic_DNA"/>
</dbReference>
<feature type="compositionally biased region" description="Basic residues" evidence="1">
    <location>
        <begin position="38"/>
        <end position="65"/>
    </location>
</feature>
<feature type="region of interest" description="Disordered" evidence="1">
    <location>
        <begin position="170"/>
        <end position="201"/>
    </location>
</feature>
<dbReference type="AlphaFoldDB" id="A0A4C1SF28"/>
<name>A0A4C1SF28_EUMVA</name>
<evidence type="ECO:0000313" key="3">
    <source>
        <dbReference type="Proteomes" id="UP000299102"/>
    </source>
</evidence>
<organism evidence="2 3">
    <name type="scientific">Eumeta variegata</name>
    <name type="common">Bagworm moth</name>
    <name type="synonym">Eumeta japonica</name>
    <dbReference type="NCBI Taxonomy" id="151549"/>
    <lineage>
        <taxon>Eukaryota</taxon>
        <taxon>Metazoa</taxon>
        <taxon>Ecdysozoa</taxon>
        <taxon>Arthropoda</taxon>
        <taxon>Hexapoda</taxon>
        <taxon>Insecta</taxon>
        <taxon>Pterygota</taxon>
        <taxon>Neoptera</taxon>
        <taxon>Endopterygota</taxon>
        <taxon>Lepidoptera</taxon>
        <taxon>Glossata</taxon>
        <taxon>Ditrysia</taxon>
        <taxon>Tineoidea</taxon>
        <taxon>Psychidae</taxon>
        <taxon>Oiketicinae</taxon>
        <taxon>Eumeta</taxon>
    </lineage>
</organism>
<evidence type="ECO:0000256" key="1">
    <source>
        <dbReference type="SAM" id="MobiDB-lite"/>
    </source>
</evidence>
<dbReference type="Proteomes" id="UP000299102">
    <property type="component" value="Unassembled WGS sequence"/>
</dbReference>
<proteinExistence type="predicted"/>
<feature type="region of interest" description="Disordered" evidence="1">
    <location>
        <begin position="31"/>
        <end position="66"/>
    </location>
</feature>
<reference evidence="2 3" key="1">
    <citation type="journal article" date="2019" name="Commun. Biol.">
        <title>The bagworm genome reveals a unique fibroin gene that provides high tensile strength.</title>
        <authorList>
            <person name="Kono N."/>
            <person name="Nakamura H."/>
            <person name="Ohtoshi R."/>
            <person name="Tomita M."/>
            <person name="Numata K."/>
            <person name="Arakawa K."/>
        </authorList>
    </citation>
    <scope>NUCLEOTIDE SEQUENCE [LARGE SCALE GENOMIC DNA]</scope>
</reference>